<dbReference type="InterPro" id="IPR001881">
    <property type="entry name" value="EGF-like_Ca-bd_dom"/>
</dbReference>
<dbReference type="PROSITE" id="PS01187">
    <property type="entry name" value="EGF_CA"/>
    <property type="match status" value="1"/>
</dbReference>
<dbReference type="InterPro" id="IPR050751">
    <property type="entry name" value="ECM_structural_protein"/>
</dbReference>
<feature type="non-terminal residue" evidence="7">
    <location>
        <position position="148"/>
    </location>
</feature>
<protein>
    <recommendedName>
        <fullName evidence="9">Fibrillin 1</fullName>
    </recommendedName>
</protein>
<evidence type="ECO:0000256" key="4">
    <source>
        <dbReference type="ARBA" id="ARBA00023157"/>
    </source>
</evidence>
<dbReference type="SUPFAM" id="SSF57196">
    <property type="entry name" value="EGF/Laminin"/>
    <property type="match status" value="1"/>
</dbReference>
<keyword evidence="2" id="KW-0732">Signal</keyword>
<dbReference type="Gene3D" id="2.90.20.10">
    <property type="entry name" value="Plasmodium vivax P25 domain"/>
    <property type="match status" value="1"/>
</dbReference>
<keyword evidence="1" id="KW-0245">EGF-like domain</keyword>
<dbReference type="InterPro" id="IPR000742">
    <property type="entry name" value="EGF"/>
</dbReference>
<dbReference type="SMART" id="SM00181">
    <property type="entry name" value="EGF"/>
    <property type="match status" value="3"/>
</dbReference>
<dbReference type="PANTHER" id="PTHR24034">
    <property type="entry name" value="EGF-LIKE DOMAIN-CONTAINING PROTEIN"/>
    <property type="match status" value="1"/>
</dbReference>
<name>A0A8S3Z445_9EUPU</name>
<sequence length="148" mass="15939">PCGRYNVCLNGMCDPQSSQCVCDAGFITDPINPLQCLPVPPCNLLQGSPHEQCLNGACVQNFPGLYACACYNGYQQSFTNPNICDNIDECRLPGLGCAPGSCTDLIGDYSCTACVIGYTLDQRGKCLMNNQGQNSALPWLFPMMDGMF</sequence>
<feature type="domain" description="EGF-like calcium-binding" evidence="5">
    <location>
        <begin position="86"/>
        <end position="127"/>
    </location>
</feature>
<dbReference type="PANTHER" id="PTHR24034:SF209">
    <property type="entry name" value="EGF-LIKE DOMAIN-CONTAINING PROTEIN"/>
    <property type="match status" value="1"/>
</dbReference>
<evidence type="ECO:0000259" key="5">
    <source>
        <dbReference type="SMART" id="SM00179"/>
    </source>
</evidence>
<evidence type="ECO:0000259" key="6">
    <source>
        <dbReference type="SMART" id="SM00181"/>
    </source>
</evidence>
<accession>A0A8S3Z445</accession>
<feature type="domain" description="EGF-like" evidence="6">
    <location>
        <begin position="41"/>
        <end position="85"/>
    </location>
</feature>
<feature type="domain" description="EGF-like" evidence="6">
    <location>
        <begin position="89"/>
        <end position="127"/>
    </location>
</feature>
<keyword evidence="8" id="KW-1185">Reference proteome</keyword>
<evidence type="ECO:0000256" key="2">
    <source>
        <dbReference type="ARBA" id="ARBA00022729"/>
    </source>
</evidence>
<evidence type="ECO:0008006" key="9">
    <source>
        <dbReference type="Google" id="ProtNLM"/>
    </source>
</evidence>
<keyword evidence="4" id="KW-1015">Disulfide bond</keyword>
<organism evidence="7 8">
    <name type="scientific">Candidula unifasciata</name>
    <dbReference type="NCBI Taxonomy" id="100452"/>
    <lineage>
        <taxon>Eukaryota</taxon>
        <taxon>Metazoa</taxon>
        <taxon>Spiralia</taxon>
        <taxon>Lophotrochozoa</taxon>
        <taxon>Mollusca</taxon>
        <taxon>Gastropoda</taxon>
        <taxon>Heterobranchia</taxon>
        <taxon>Euthyneura</taxon>
        <taxon>Panpulmonata</taxon>
        <taxon>Eupulmonata</taxon>
        <taxon>Stylommatophora</taxon>
        <taxon>Helicina</taxon>
        <taxon>Helicoidea</taxon>
        <taxon>Geomitridae</taxon>
        <taxon>Candidula</taxon>
    </lineage>
</organism>
<keyword evidence="3" id="KW-0677">Repeat</keyword>
<dbReference type="SMART" id="SM00179">
    <property type="entry name" value="EGF_CA"/>
    <property type="match status" value="2"/>
</dbReference>
<feature type="domain" description="EGF-like calcium-binding" evidence="5">
    <location>
        <begin position="42"/>
        <end position="85"/>
    </location>
</feature>
<gene>
    <name evidence="7" type="ORF">CUNI_LOCUS6984</name>
</gene>
<evidence type="ECO:0000256" key="1">
    <source>
        <dbReference type="ARBA" id="ARBA00022536"/>
    </source>
</evidence>
<reference evidence="7" key="1">
    <citation type="submission" date="2021-04" db="EMBL/GenBank/DDBJ databases">
        <authorList>
            <consortium name="Molecular Ecology Group"/>
        </authorList>
    </citation>
    <scope>NUCLEOTIDE SEQUENCE</scope>
</reference>
<dbReference type="EMBL" id="CAJHNH020001085">
    <property type="protein sequence ID" value="CAG5121426.1"/>
    <property type="molecule type" value="Genomic_DNA"/>
</dbReference>
<evidence type="ECO:0000313" key="7">
    <source>
        <dbReference type="EMBL" id="CAG5121426.1"/>
    </source>
</evidence>
<dbReference type="AlphaFoldDB" id="A0A8S3Z445"/>
<dbReference type="GO" id="GO:0005509">
    <property type="term" value="F:calcium ion binding"/>
    <property type="evidence" value="ECO:0007669"/>
    <property type="project" value="InterPro"/>
</dbReference>
<evidence type="ECO:0000256" key="3">
    <source>
        <dbReference type="ARBA" id="ARBA00022737"/>
    </source>
</evidence>
<feature type="domain" description="EGF-like" evidence="6">
    <location>
        <begin position="1"/>
        <end position="37"/>
    </location>
</feature>
<evidence type="ECO:0000313" key="8">
    <source>
        <dbReference type="Proteomes" id="UP000678393"/>
    </source>
</evidence>
<dbReference type="InterPro" id="IPR018097">
    <property type="entry name" value="EGF_Ca-bd_CS"/>
</dbReference>
<proteinExistence type="predicted"/>
<dbReference type="OrthoDB" id="6133598at2759"/>
<dbReference type="Proteomes" id="UP000678393">
    <property type="component" value="Unassembled WGS sequence"/>
</dbReference>
<comment type="caution">
    <text evidence="7">The sequence shown here is derived from an EMBL/GenBank/DDBJ whole genome shotgun (WGS) entry which is preliminary data.</text>
</comment>